<comment type="caution">
    <text evidence="11">Lacks conserved residue(s) required for the propagation of feature annotation.</text>
</comment>
<dbReference type="PROSITE" id="PS50026">
    <property type="entry name" value="EGF_3"/>
    <property type="match status" value="4"/>
</dbReference>
<feature type="disulfide bond" evidence="11">
    <location>
        <begin position="305"/>
        <end position="314"/>
    </location>
</feature>
<dbReference type="Gene3D" id="3.10.100.10">
    <property type="entry name" value="Mannose-Binding Protein A, subunit A"/>
    <property type="match status" value="1"/>
</dbReference>
<feature type="disulfide bond" evidence="11">
    <location>
        <begin position="233"/>
        <end position="242"/>
    </location>
</feature>
<dbReference type="InterPro" id="IPR051022">
    <property type="entry name" value="Notch_Cell-Fate_Det"/>
</dbReference>
<evidence type="ECO:0000313" key="16">
    <source>
        <dbReference type="Proteomes" id="UP000507470"/>
    </source>
</evidence>
<protein>
    <submittedName>
        <fullName evidence="15">Uncharacterized protein</fullName>
    </submittedName>
</protein>
<dbReference type="PANTHER" id="PTHR24049">
    <property type="entry name" value="CRUMBS FAMILY MEMBER"/>
    <property type="match status" value="1"/>
</dbReference>
<dbReference type="InterPro" id="IPR018378">
    <property type="entry name" value="C-type_lectin_CS"/>
</dbReference>
<dbReference type="GO" id="GO:0016020">
    <property type="term" value="C:membrane"/>
    <property type="evidence" value="ECO:0007669"/>
    <property type="project" value="UniProtKB-SubCell"/>
</dbReference>
<dbReference type="PROSITE" id="PS01186">
    <property type="entry name" value="EGF_2"/>
    <property type="match status" value="2"/>
</dbReference>
<accession>A0A6J8BY82</accession>
<dbReference type="InterPro" id="IPR016187">
    <property type="entry name" value="CTDL_fold"/>
</dbReference>
<keyword evidence="8 12" id="KW-0472">Membrane</keyword>
<evidence type="ECO:0000313" key="15">
    <source>
        <dbReference type="EMBL" id="CAC5388396.1"/>
    </source>
</evidence>
<dbReference type="Pfam" id="PF12661">
    <property type="entry name" value="hEGF"/>
    <property type="match status" value="1"/>
</dbReference>
<feature type="domain" description="EGF-like" evidence="13">
    <location>
        <begin position="170"/>
        <end position="205"/>
    </location>
</feature>
<dbReference type="InterPro" id="IPR000742">
    <property type="entry name" value="EGF"/>
</dbReference>
<gene>
    <name evidence="15" type="ORF">MCOR_23662</name>
</gene>
<feature type="domain" description="EGF-like" evidence="13">
    <location>
        <begin position="244"/>
        <end position="276"/>
    </location>
</feature>
<name>A0A6J8BY82_MYTCO</name>
<dbReference type="Gene3D" id="2.10.25.10">
    <property type="entry name" value="Laminin"/>
    <property type="match status" value="4"/>
</dbReference>
<evidence type="ECO:0000256" key="9">
    <source>
        <dbReference type="ARBA" id="ARBA00023157"/>
    </source>
</evidence>
<dbReference type="GO" id="GO:0005509">
    <property type="term" value="F:calcium ion binding"/>
    <property type="evidence" value="ECO:0007669"/>
    <property type="project" value="InterPro"/>
</dbReference>
<dbReference type="FunFam" id="2.10.25.10:FF:000247">
    <property type="entry name" value="Delta/notch like EGF repeat containing"/>
    <property type="match status" value="1"/>
</dbReference>
<evidence type="ECO:0000256" key="2">
    <source>
        <dbReference type="ARBA" id="ARBA00022536"/>
    </source>
</evidence>
<evidence type="ECO:0000256" key="11">
    <source>
        <dbReference type="PROSITE-ProRule" id="PRU00076"/>
    </source>
</evidence>
<evidence type="ECO:0000259" key="13">
    <source>
        <dbReference type="PROSITE" id="PS50026"/>
    </source>
</evidence>
<evidence type="ECO:0000259" key="14">
    <source>
        <dbReference type="PROSITE" id="PS50041"/>
    </source>
</evidence>
<dbReference type="SMART" id="SM00034">
    <property type="entry name" value="CLECT"/>
    <property type="match status" value="1"/>
</dbReference>
<dbReference type="OrthoDB" id="283575at2759"/>
<evidence type="ECO:0000256" key="1">
    <source>
        <dbReference type="ARBA" id="ARBA00004167"/>
    </source>
</evidence>
<dbReference type="SUPFAM" id="SSF56436">
    <property type="entry name" value="C-type lectin-like"/>
    <property type="match status" value="1"/>
</dbReference>
<keyword evidence="16" id="KW-1185">Reference proteome</keyword>
<evidence type="ECO:0000256" key="6">
    <source>
        <dbReference type="ARBA" id="ARBA00022837"/>
    </source>
</evidence>
<dbReference type="CDD" id="cd00037">
    <property type="entry name" value="CLECT"/>
    <property type="match status" value="1"/>
</dbReference>
<evidence type="ECO:0000256" key="12">
    <source>
        <dbReference type="SAM" id="Phobius"/>
    </source>
</evidence>
<dbReference type="InterPro" id="IPR013032">
    <property type="entry name" value="EGF-like_CS"/>
</dbReference>
<dbReference type="FunFam" id="2.10.25.10:FF:000321">
    <property type="entry name" value="Protein delta homolog 1"/>
    <property type="match status" value="1"/>
</dbReference>
<reference evidence="15 16" key="1">
    <citation type="submission" date="2020-06" db="EMBL/GenBank/DDBJ databases">
        <authorList>
            <person name="Li R."/>
            <person name="Bekaert M."/>
        </authorList>
    </citation>
    <scope>NUCLEOTIDE SEQUENCE [LARGE SCALE GENOMIC DNA]</scope>
    <source>
        <strain evidence="16">wild</strain>
    </source>
</reference>
<evidence type="ECO:0000256" key="3">
    <source>
        <dbReference type="ARBA" id="ARBA00022692"/>
    </source>
</evidence>
<evidence type="ECO:0000256" key="5">
    <source>
        <dbReference type="ARBA" id="ARBA00022737"/>
    </source>
</evidence>
<keyword evidence="7 12" id="KW-1133">Transmembrane helix</keyword>
<keyword evidence="5" id="KW-0677">Repeat</keyword>
<sequence>MDSQQEIGYANSTISDGNTDRNSYELVPDNSYLSLIKTYNTQNEDNVYDVIRKEEATSQNNERVIKRKPTWKLLAILFCTISVILSVVVIYLVTNILYIRRDSCLYNEKYQAENDTDFSCKYKNGNSGRCCEITPCDRVICESGKTCLYSENITLCVGDLTQASGLVECKSICDSSPCENNGQCIEVAGGYKCVCFSGYTGVLCSSLINPCSLSPCRNNGTCTENGYEYKCTCPKGFSGTDCDETPCYNSPCKNGGLCENTDNGRNCTCKNGYSGKDCEITPCSNGPCENGGSCSIWGNVYHCTCPLGTFGLKCENISCAFPEYRQKVLLQRTCNISQCPKYWMFNIATFSCYWISTYKANWTLANIACQRMQSHPSSLAYIQSHDEVNWLKQFVDEDIWVGGRVVNKQYRWQSTEYNYTIHTLSDLWAKNEPKIFANEYCVQLWKTAEGFRLDDTPCDYEKRFICKTNQLQ</sequence>
<dbReference type="Proteomes" id="UP000507470">
    <property type="component" value="Unassembled WGS sequence"/>
</dbReference>
<keyword evidence="3 12" id="KW-0812">Transmembrane</keyword>
<dbReference type="EMBL" id="CACVKT020004160">
    <property type="protein sequence ID" value="CAC5388396.1"/>
    <property type="molecule type" value="Genomic_DNA"/>
</dbReference>
<evidence type="ECO:0000256" key="7">
    <source>
        <dbReference type="ARBA" id="ARBA00022989"/>
    </source>
</evidence>
<dbReference type="InterPro" id="IPR009030">
    <property type="entry name" value="Growth_fac_rcpt_cys_sf"/>
</dbReference>
<dbReference type="PROSITE" id="PS00022">
    <property type="entry name" value="EGF_1"/>
    <property type="match status" value="3"/>
</dbReference>
<feature type="domain" description="EGF-like" evidence="13">
    <location>
        <begin position="279"/>
        <end position="315"/>
    </location>
</feature>
<dbReference type="SUPFAM" id="SSF57196">
    <property type="entry name" value="EGF/Laminin"/>
    <property type="match status" value="2"/>
</dbReference>
<dbReference type="GO" id="GO:0071944">
    <property type="term" value="C:cell periphery"/>
    <property type="evidence" value="ECO:0007669"/>
    <property type="project" value="UniProtKB-ARBA"/>
</dbReference>
<keyword evidence="10" id="KW-0325">Glycoprotein</keyword>
<dbReference type="InterPro" id="IPR001304">
    <property type="entry name" value="C-type_lectin-like"/>
</dbReference>
<feature type="disulfide bond" evidence="11">
    <location>
        <begin position="195"/>
        <end position="204"/>
    </location>
</feature>
<dbReference type="PROSITE" id="PS00615">
    <property type="entry name" value="C_TYPE_LECTIN_1"/>
    <property type="match status" value="1"/>
</dbReference>
<dbReference type="CDD" id="cd00054">
    <property type="entry name" value="EGF_CA"/>
    <property type="match status" value="3"/>
</dbReference>
<feature type="transmembrane region" description="Helical" evidence="12">
    <location>
        <begin position="73"/>
        <end position="99"/>
    </location>
</feature>
<dbReference type="SUPFAM" id="SSF57184">
    <property type="entry name" value="Growth factor receptor domain"/>
    <property type="match status" value="1"/>
</dbReference>
<dbReference type="GO" id="GO:0120025">
    <property type="term" value="C:plasma membrane bounded cell projection"/>
    <property type="evidence" value="ECO:0007669"/>
    <property type="project" value="UniProtKB-ARBA"/>
</dbReference>
<dbReference type="InterPro" id="IPR016186">
    <property type="entry name" value="C-type_lectin-like/link_sf"/>
</dbReference>
<dbReference type="InterPro" id="IPR001881">
    <property type="entry name" value="EGF-like_Ca-bd_dom"/>
</dbReference>
<feature type="domain" description="C-type lectin" evidence="14">
    <location>
        <begin position="352"/>
        <end position="467"/>
    </location>
</feature>
<dbReference type="PROSITE" id="PS50041">
    <property type="entry name" value="C_TYPE_LECTIN_2"/>
    <property type="match status" value="1"/>
</dbReference>
<dbReference type="AlphaFoldDB" id="A0A6J8BY82"/>
<keyword evidence="2 11" id="KW-0245">EGF-like domain</keyword>
<keyword evidence="6" id="KW-0106">Calcium</keyword>
<dbReference type="SMART" id="SM00179">
    <property type="entry name" value="EGF_CA"/>
    <property type="match status" value="3"/>
</dbReference>
<proteinExistence type="predicted"/>
<comment type="subcellular location">
    <subcellularLocation>
        <location evidence="1">Membrane</location>
        <topology evidence="1">Single-pass membrane protein</topology>
    </subcellularLocation>
</comment>
<feature type="domain" description="EGF-like" evidence="13">
    <location>
        <begin position="207"/>
        <end position="243"/>
    </location>
</feature>
<organism evidence="15 16">
    <name type="scientific">Mytilus coruscus</name>
    <name type="common">Sea mussel</name>
    <dbReference type="NCBI Taxonomy" id="42192"/>
    <lineage>
        <taxon>Eukaryota</taxon>
        <taxon>Metazoa</taxon>
        <taxon>Spiralia</taxon>
        <taxon>Lophotrochozoa</taxon>
        <taxon>Mollusca</taxon>
        <taxon>Bivalvia</taxon>
        <taxon>Autobranchia</taxon>
        <taxon>Pteriomorphia</taxon>
        <taxon>Mytilida</taxon>
        <taxon>Mytiloidea</taxon>
        <taxon>Mytilidae</taxon>
        <taxon>Mytilinae</taxon>
        <taxon>Mytilus</taxon>
    </lineage>
</organism>
<dbReference type="Pfam" id="PF00008">
    <property type="entry name" value="EGF"/>
    <property type="match status" value="2"/>
</dbReference>
<dbReference type="SMART" id="SM00181">
    <property type="entry name" value="EGF"/>
    <property type="match status" value="4"/>
</dbReference>
<evidence type="ECO:0000256" key="8">
    <source>
        <dbReference type="ARBA" id="ARBA00023136"/>
    </source>
</evidence>
<evidence type="ECO:0000256" key="10">
    <source>
        <dbReference type="ARBA" id="ARBA00023180"/>
    </source>
</evidence>
<keyword evidence="4" id="KW-0732">Signal</keyword>
<keyword evidence="9 11" id="KW-1015">Disulfide bond</keyword>
<dbReference type="GO" id="GO:0007399">
    <property type="term" value="P:nervous system development"/>
    <property type="evidence" value="ECO:0007669"/>
    <property type="project" value="UniProtKB-ARBA"/>
</dbReference>
<evidence type="ECO:0000256" key="4">
    <source>
        <dbReference type="ARBA" id="ARBA00022729"/>
    </source>
</evidence>